<feature type="chain" id="PRO_5039498781" description="DUF8094 domain-containing protein" evidence="1">
    <location>
        <begin position="20"/>
        <end position="335"/>
    </location>
</feature>
<dbReference type="PROSITE" id="PS51257">
    <property type="entry name" value="PROKAR_LIPOPROTEIN"/>
    <property type="match status" value="1"/>
</dbReference>
<dbReference type="Proteomes" id="UP000334990">
    <property type="component" value="Unassembled WGS sequence"/>
</dbReference>
<name>A0A5M3W6N8_9ACTN</name>
<keyword evidence="4" id="KW-1185">Reference proteome</keyword>
<proteinExistence type="predicted"/>
<dbReference type="Pfam" id="PF26366">
    <property type="entry name" value="DUF8094"/>
    <property type="match status" value="1"/>
</dbReference>
<evidence type="ECO:0000259" key="2">
    <source>
        <dbReference type="Pfam" id="PF26366"/>
    </source>
</evidence>
<dbReference type="AlphaFoldDB" id="A0A5M3W6N8"/>
<dbReference type="RefSeq" id="WP_155339069.1">
    <property type="nucleotide sequence ID" value="NZ_BAAABN010000025.1"/>
</dbReference>
<dbReference type="EMBL" id="BLAD01000062">
    <property type="protein sequence ID" value="GES02861.1"/>
    <property type="molecule type" value="Genomic_DNA"/>
</dbReference>
<dbReference type="InterPro" id="IPR058407">
    <property type="entry name" value="DUF8094"/>
</dbReference>
<evidence type="ECO:0000313" key="3">
    <source>
        <dbReference type="EMBL" id="GES02861.1"/>
    </source>
</evidence>
<protein>
    <recommendedName>
        <fullName evidence="2">DUF8094 domain-containing protein</fullName>
    </recommendedName>
</protein>
<accession>A0A5M3W6N8</accession>
<reference evidence="3 4" key="1">
    <citation type="submission" date="2019-10" db="EMBL/GenBank/DDBJ databases">
        <title>Whole genome shotgun sequence of Acrocarpospora corrugata NBRC 13972.</title>
        <authorList>
            <person name="Ichikawa N."/>
            <person name="Kimura A."/>
            <person name="Kitahashi Y."/>
            <person name="Komaki H."/>
            <person name="Oguchi A."/>
        </authorList>
    </citation>
    <scope>NUCLEOTIDE SEQUENCE [LARGE SCALE GENOMIC DNA]</scope>
    <source>
        <strain evidence="3 4">NBRC 13972</strain>
    </source>
</reference>
<dbReference type="OrthoDB" id="3295569at2"/>
<keyword evidence="1" id="KW-0732">Signal</keyword>
<gene>
    <name evidence="3" type="ORF">Acor_49270</name>
</gene>
<feature type="signal peptide" evidence="1">
    <location>
        <begin position="1"/>
        <end position="19"/>
    </location>
</feature>
<organism evidence="3 4">
    <name type="scientific">Acrocarpospora corrugata</name>
    <dbReference type="NCBI Taxonomy" id="35763"/>
    <lineage>
        <taxon>Bacteria</taxon>
        <taxon>Bacillati</taxon>
        <taxon>Actinomycetota</taxon>
        <taxon>Actinomycetes</taxon>
        <taxon>Streptosporangiales</taxon>
        <taxon>Streptosporangiaceae</taxon>
        <taxon>Acrocarpospora</taxon>
    </lineage>
</organism>
<feature type="domain" description="DUF8094" evidence="2">
    <location>
        <begin position="45"/>
        <end position="333"/>
    </location>
</feature>
<sequence length="335" mass="36442">MRRAIALVVLFAVAACTSAPPPQPHPSPVAATTAATAAPTPTPVALTFEDAATALREHLAADDVARVNGDERWALDLARDGQDLFTIAQYRTARMHPPRYTWGEPTLIVPRQYGNAPLWFAAVLERREDGGEPRKALLVFVKQGEIWQNSFESLLEADLPPLKLDEEGHATALDARDQSIAISPYLMGPLHATIAEEGRAGYASGLIEPGPRTTGYFAEIKRNRKSFKSRGLAYDSLFALAVGFPVYAVRTADGGGLVLYSLTRTTTWTAKLENAQGMHLEIPEEARWALRSDVIVKERRILETQQYVGAVPPKDSSAPAEVVGYDGLVTRASVT</sequence>
<evidence type="ECO:0000256" key="1">
    <source>
        <dbReference type="SAM" id="SignalP"/>
    </source>
</evidence>
<evidence type="ECO:0000313" key="4">
    <source>
        <dbReference type="Proteomes" id="UP000334990"/>
    </source>
</evidence>
<comment type="caution">
    <text evidence="3">The sequence shown here is derived from an EMBL/GenBank/DDBJ whole genome shotgun (WGS) entry which is preliminary data.</text>
</comment>